<feature type="domain" description="GPI inositol-deacylase PGAP1-like alpha/beta" evidence="2">
    <location>
        <begin position="80"/>
        <end position="354"/>
    </location>
</feature>
<dbReference type="EMBL" id="JXTC01000045">
    <property type="protein sequence ID" value="PON95267.1"/>
    <property type="molecule type" value="Genomic_DNA"/>
</dbReference>
<dbReference type="SUPFAM" id="SSF53474">
    <property type="entry name" value="alpha/beta-Hydrolases"/>
    <property type="match status" value="1"/>
</dbReference>
<organism evidence="3 4">
    <name type="scientific">Trema orientale</name>
    <name type="common">Charcoal tree</name>
    <name type="synonym">Celtis orientalis</name>
    <dbReference type="NCBI Taxonomy" id="63057"/>
    <lineage>
        <taxon>Eukaryota</taxon>
        <taxon>Viridiplantae</taxon>
        <taxon>Streptophyta</taxon>
        <taxon>Embryophyta</taxon>
        <taxon>Tracheophyta</taxon>
        <taxon>Spermatophyta</taxon>
        <taxon>Magnoliopsida</taxon>
        <taxon>eudicotyledons</taxon>
        <taxon>Gunneridae</taxon>
        <taxon>Pentapetalae</taxon>
        <taxon>rosids</taxon>
        <taxon>fabids</taxon>
        <taxon>Rosales</taxon>
        <taxon>Cannabaceae</taxon>
        <taxon>Trema</taxon>
    </lineage>
</organism>
<proteinExistence type="inferred from homology"/>
<dbReference type="PANTHER" id="PTHR47346">
    <property type="entry name" value="HYDROLASES, ACTING ON ESTER BOND"/>
    <property type="match status" value="1"/>
</dbReference>
<dbReference type="InParanoid" id="A0A2P5FBU3"/>
<feature type="transmembrane region" description="Helical" evidence="1">
    <location>
        <begin position="1045"/>
        <end position="1063"/>
    </location>
</feature>
<feature type="transmembrane region" description="Helical" evidence="1">
    <location>
        <begin position="910"/>
        <end position="927"/>
    </location>
</feature>
<comment type="function">
    <text evidence="1">Involved in inositol deacylation of GPI-anchored proteins which plays important roles in the quality control and ER-associated degradation of GPI-anchored proteins.</text>
</comment>
<keyword evidence="1" id="KW-0378">Hydrolase</keyword>
<feature type="transmembrane region" description="Helical" evidence="1">
    <location>
        <begin position="1084"/>
        <end position="1101"/>
    </location>
</feature>
<dbReference type="AlphaFoldDB" id="A0A2P5FBU3"/>
<gene>
    <name evidence="3" type="ORF">TorRG33x02_087890</name>
</gene>
<keyword evidence="1" id="KW-0812">Transmembrane</keyword>
<feature type="transmembrane region" description="Helical" evidence="1">
    <location>
        <begin position="855"/>
        <end position="874"/>
    </location>
</feature>
<keyword evidence="1" id="KW-0256">Endoplasmic reticulum</keyword>
<reference evidence="4" key="1">
    <citation type="submission" date="2016-06" db="EMBL/GenBank/DDBJ databases">
        <title>Parallel loss of symbiosis genes in relatives of nitrogen-fixing non-legume Parasponia.</title>
        <authorList>
            <person name="Van Velzen R."/>
            <person name="Holmer R."/>
            <person name="Bu F."/>
            <person name="Rutten L."/>
            <person name="Van Zeijl A."/>
            <person name="Liu W."/>
            <person name="Santuari L."/>
            <person name="Cao Q."/>
            <person name="Sharma T."/>
            <person name="Shen D."/>
            <person name="Roswanjaya Y."/>
            <person name="Wardhani T."/>
            <person name="Kalhor M.S."/>
            <person name="Jansen J."/>
            <person name="Van den Hoogen J."/>
            <person name="Gungor B."/>
            <person name="Hartog M."/>
            <person name="Hontelez J."/>
            <person name="Verver J."/>
            <person name="Yang W.-C."/>
            <person name="Schijlen E."/>
            <person name="Repin R."/>
            <person name="Schilthuizen M."/>
            <person name="Schranz E."/>
            <person name="Heidstra R."/>
            <person name="Miyata K."/>
            <person name="Fedorova E."/>
            <person name="Kohlen W."/>
            <person name="Bisseling T."/>
            <person name="Smit S."/>
            <person name="Geurts R."/>
        </authorList>
    </citation>
    <scope>NUCLEOTIDE SEQUENCE [LARGE SCALE GENOMIC DNA]</scope>
    <source>
        <strain evidence="4">cv. RG33-2</strain>
    </source>
</reference>
<keyword evidence="1" id="KW-0472">Membrane</keyword>
<sequence length="1145" mass="126863">MQGFRAKSRIVAVVILAIWIGLAALYGLLKPISNGCVMTYMYPTYVPISSTEGVSSAKYGLFLYHEGWKKIDYKEHLKKLSGIPVLFIPGNGGSYKQVRSLAAESDRAYQGGPLESTFYQEASLTPEEGGLDADLVNFQLPNQYTSRLDWFAVDLEGEHSAMDGGILEEHTEYVVYAIHRILDQYKESYDARKREGAAASGILPKSVILVGHSMGGFVARAAIIHPRLRRSAVETVLTLSSPHQSPPLALQPSLGYYFARVNNEWRKGYEVQTTRAGHYASDPVLSHVVVISITGGYNDYQVRSKLESLDGIVPPTHGLVISSTGMKNVWLSMEHQAILWCNQLVVQVSHTLLSLIDSRTGQPFADTRRRMSIFSGMLRSAIPHSFSWKTQSQFSVPMKDVKDSDGSIVHASTACPSNFHWGDDGLERDLYIQTTTVPVLAMDGRRRWLDIQKLGSNGKSHFMFVTNLAPCTGVRLHLWPEKGKSASELPSSKRVLEVTSRMVHIPSGPAPRQIEPGSQTEQPPPSAVFVLRPEDMRGFRFLTISVAPRPTISGRPPPAASMAVGQFFNPKEGKLDVSPWFMLQSSYSYKEMFFKENHPLALNLSFSISLGLLPITLSLKTAGCGIKNSGLPDEEAQDFERLCKLRCFPPIAFAWDDTSGLHVFPNLFSERIVVDSSPALWSSASGSEKTNVLLLVDPHCAYKTTVAVSFTQVASRFLLVYNSQEGKVEERREVVELVDEFGVDWLFGSKGQGSACPGPENSFARPGHKNRYSVPAWPISLSLLRLGQIVGFSVVVILFALMRQAHAWDLDLPIPSMLSAVESNLKLPLPFFCLGVAPILLSLLLSFIMSQPLPLFASFTLVSVICYLLANGWQLSEGNIGFGFVQWFFSLSSGFSSLKVVRILRVNPSLVTALAAITLACLLHPALGLFILLFSHALCCHSALCSFLTASFRSHAQKKELLDCKKGGGAEQLNFTFEGTFEQDSPSKECFSNSPDSSKSYGETQLELFHHRHGLLILHLIAALMFLPSLAAWLQRIGMGESLPWLLDSVLCIGVILHGICNAKPEYNSYLFSFPGIPIREMRLSFIYLLAGYYSYLSGLALAPYRVFHIMAAIGVISFVLRMLQRRYRDKGETHFGTRKHSHRH</sequence>
<protein>
    <recommendedName>
        <fullName evidence="1">GPI inositol-deacylase</fullName>
        <ecNumber evidence="1">3.1.-.-</ecNumber>
    </recommendedName>
</protein>
<keyword evidence="1" id="KW-0653">Protein transport</keyword>
<dbReference type="EC" id="3.1.-.-" evidence="1"/>
<dbReference type="GO" id="GO:0016788">
    <property type="term" value="F:hydrolase activity, acting on ester bonds"/>
    <property type="evidence" value="ECO:0007669"/>
    <property type="project" value="InterPro"/>
</dbReference>
<dbReference type="PANTHER" id="PTHR47346:SF1">
    <property type="entry name" value="GPI INOSITOL-DEACYLASE"/>
    <property type="match status" value="1"/>
</dbReference>
<comment type="similarity">
    <text evidence="1">Belongs to the GPI inositol-deacylase family.</text>
</comment>
<comment type="subcellular location">
    <subcellularLocation>
        <location evidence="1">Endoplasmic reticulum membrane</location>
    </subcellularLocation>
</comment>
<evidence type="ECO:0000313" key="3">
    <source>
        <dbReference type="EMBL" id="PON95267.1"/>
    </source>
</evidence>
<keyword evidence="1" id="KW-1133">Transmembrane helix</keyword>
<dbReference type="Gene3D" id="3.40.50.1820">
    <property type="entry name" value="alpha/beta hydrolase"/>
    <property type="match status" value="1"/>
</dbReference>
<dbReference type="Pfam" id="PF07819">
    <property type="entry name" value="PGAP1"/>
    <property type="match status" value="1"/>
</dbReference>
<dbReference type="STRING" id="63057.A0A2P5FBU3"/>
<feature type="transmembrane region" description="Helical" evidence="1">
    <location>
        <begin position="12"/>
        <end position="29"/>
    </location>
</feature>
<dbReference type="InterPro" id="IPR029058">
    <property type="entry name" value="AB_hydrolase_fold"/>
</dbReference>
<feature type="transmembrane region" description="Helical" evidence="1">
    <location>
        <begin position="1015"/>
        <end position="1033"/>
    </location>
</feature>
<dbReference type="GO" id="GO:0015031">
    <property type="term" value="P:protein transport"/>
    <property type="evidence" value="ECO:0007669"/>
    <property type="project" value="UniProtKB-KW"/>
</dbReference>
<evidence type="ECO:0000313" key="4">
    <source>
        <dbReference type="Proteomes" id="UP000237000"/>
    </source>
</evidence>
<feature type="transmembrane region" description="Helical" evidence="1">
    <location>
        <begin position="789"/>
        <end position="807"/>
    </location>
</feature>
<name>A0A2P5FBU3_TREOI</name>
<comment type="caution">
    <text evidence="3">The sequence shown here is derived from an EMBL/GenBank/DDBJ whole genome shotgun (WGS) entry which is preliminary data.</text>
</comment>
<dbReference type="InterPro" id="IPR012908">
    <property type="entry name" value="PGAP1-ab_dom-like"/>
</dbReference>
<keyword evidence="1" id="KW-0813">Transport</keyword>
<feature type="transmembrane region" description="Helical" evidence="1">
    <location>
        <begin position="827"/>
        <end position="848"/>
    </location>
</feature>
<evidence type="ECO:0000259" key="2">
    <source>
        <dbReference type="Pfam" id="PF07819"/>
    </source>
</evidence>
<dbReference type="OrthoDB" id="348976at2759"/>
<dbReference type="GO" id="GO:0005789">
    <property type="term" value="C:endoplasmic reticulum membrane"/>
    <property type="evidence" value="ECO:0007669"/>
    <property type="project" value="UniProtKB-SubCell"/>
</dbReference>
<evidence type="ECO:0000256" key="1">
    <source>
        <dbReference type="RuleBase" id="RU365011"/>
    </source>
</evidence>
<keyword evidence="4" id="KW-1185">Reference proteome</keyword>
<dbReference type="FunCoup" id="A0A2P5FBU3">
    <property type="interactions" value="1148"/>
</dbReference>
<feature type="transmembrane region" description="Helical" evidence="1">
    <location>
        <begin position="880"/>
        <end position="898"/>
    </location>
</feature>
<accession>A0A2P5FBU3</accession>
<feature type="transmembrane region" description="Helical" evidence="1">
    <location>
        <begin position="1107"/>
        <end position="1124"/>
    </location>
</feature>
<dbReference type="Proteomes" id="UP000237000">
    <property type="component" value="Unassembled WGS sequence"/>
</dbReference>